<dbReference type="Proteomes" id="UP000048949">
    <property type="component" value="Unassembled WGS sequence"/>
</dbReference>
<dbReference type="RefSeq" id="WP_048598781.1">
    <property type="nucleotide sequence ID" value="NZ_CVPC01000005.1"/>
</dbReference>
<proteinExistence type="predicted"/>
<gene>
    <name evidence="2" type="ORF">NIG5292_01085</name>
</gene>
<name>A0A0U1NJY7_9RHOB</name>
<dbReference type="AlphaFoldDB" id="A0A0U1NJY7"/>
<feature type="transmembrane region" description="Helical" evidence="1">
    <location>
        <begin position="36"/>
        <end position="52"/>
    </location>
</feature>
<dbReference type="STRING" id="282199.GCA_001049735_01084"/>
<feature type="transmembrane region" description="Helical" evidence="1">
    <location>
        <begin position="73"/>
        <end position="91"/>
    </location>
</feature>
<sequence>MFSRFAGAAIRAFCVILLIALPSVMLPATIAGGLEIVSFIAIAAAILTFIEYKSDYPSLIEFRFAPPFNRIRFGSLFFTVLVLSIICSGKYDATPVTEFTAAIGQRIGASIDFPFSPVRLVVGMLPVDSPAEIVTAVRTAAGISYLTSLLSLAVFLAALRLSRWPSNSGTFNVWINLPMFDPTAGGDVVRRLNKDARFNIMLVFLLPFIIPVVVQLAADFFGPMAMTNPQTLIWTMAAWAFLPASLFMRGIATSRVADMIADQRRRTYAAEVAEADDFLVA</sequence>
<keyword evidence="1" id="KW-0812">Transmembrane</keyword>
<evidence type="ECO:0000313" key="2">
    <source>
        <dbReference type="EMBL" id="CRK75044.1"/>
    </source>
</evidence>
<organism evidence="2 3">
    <name type="scientific">Nereida ignava</name>
    <dbReference type="NCBI Taxonomy" id="282199"/>
    <lineage>
        <taxon>Bacteria</taxon>
        <taxon>Pseudomonadati</taxon>
        <taxon>Pseudomonadota</taxon>
        <taxon>Alphaproteobacteria</taxon>
        <taxon>Rhodobacterales</taxon>
        <taxon>Roseobacteraceae</taxon>
        <taxon>Nereida</taxon>
    </lineage>
</organism>
<feature type="transmembrane region" description="Helical" evidence="1">
    <location>
        <begin position="233"/>
        <end position="252"/>
    </location>
</feature>
<evidence type="ECO:0000256" key="1">
    <source>
        <dbReference type="SAM" id="Phobius"/>
    </source>
</evidence>
<feature type="transmembrane region" description="Helical" evidence="1">
    <location>
        <begin position="133"/>
        <end position="159"/>
    </location>
</feature>
<accession>A0A0U1NJY7</accession>
<feature type="transmembrane region" description="Helical" evidence="1">
    <location>
        <begin position="12"/>
        <end position="30"/>
    </location>
</feature>
<dbReference type="OrthoDB" id="7738422at2"/>
<protein>
    <submittedName>
        <fullName evidence="2">Uncharacterized protein</fullName>
    </submittedName>
</protein>
<reference evidence="2 3" key="1">
    <citation type="submission" date="2015-04" db="EMBL/GenBank/DDBJ databases">
        <authorList>
            <person name="Syromyatnikov M.Y."/>
            <person name="Popov V.N."/>
        </authorList>
    </citation>
    <scope>NUCLEOTIDE SEQUENCE [LARGE SCALE GENOMIC DNA]</scope>
    <source>
        <strain evidence="2 3">CECT 5292</strain>
    </source>
</reference>
<keyword evidence="1" id="KW-1133">Transmembrane helix</keyword>
<feature type="transmembrane region" description="Helical" evidence="1">
    <location>
        <begin position="200"/>
        <end position="221"/>
    </location>
</feature>
<evidence type="ECO:0000313" key="3">
    <source>
        <dbReference type="Proteomes" id="UP000048949"/>
    </source>
</evidence>
<keyword evidence="3" id="KW-1185">Reference proteome</keyword>
<keyword evidence="1" id="KW-0472">Membrane</keyword>
<dbReference type="EMBL" id="CVQV01000005">
    <property type="protein sequence ID" value="CRK75044.1"/>
    <property type="molecule type" value="Genomic_DNA"/>
</dbReference>